<reference evidence="2 3" key="1">
    <citation type="submission" date="2016-10" db="EMBL/GenBank/DDBJ databases">
        <authorList>
            <person name="de Groot N.N."/>
        </authorList>
    </citation>
    <scope>NUCLEOTIDE SEQUENCE [LARGE SCALE GENOMIC DNA]</scope>
    <source>
        <strain evidence="2 3">CGMCC 4.6533</strain>
    </source>
</reference>
<dbReference type="PROSITE" id="PS51257">
    <property type="entry name" value="PROKAR_LIPOPROTEIN"/>
    <property type="match status" value="1"/>
</dbReference>
<accession>A0A1G8M7J9</accession>
<name>A0A1G8M7J9_9ACTN</name>
<keyword evidence="1" id="KW-0732">Signal</keyword>
<feature type="signal peptide" evidence="1">
    <location>
        <begin position="1"/>
        <end position="25"/>
    </location>
</feature>
<feature type="chain" id="PRO_5039119584" description="Small secreted protein" evidence="1">
    <location>
        <begin position="26"/>
        <end position="126"/>
    </location>
</feature>
<organism evidence="2 3">
    <name type="scientific">Nonomuraea jiangxiensis</name>
    <dbReference type="NCBI Taxonomy" id="633440"/>
    <lineage>
        <taxon>Bacteria</taxon>
        <taxon>Bacillati</taxon>
        <taxon>Actinomycetota</taxon>
        <taxon>Actinomycetes</taxon>
        <taxon>Streptosporangiales</taxon>
        <taxon>Streptosporangiaceae</taxon>
        <taxon>Nonomuraea</taxon>
    </lineage>
</organism>
<evidence type="ECO:0008006" key="4">
    <source>
        <dbReference type="Google" id="ProtNLM"/>
    </source>
</evidence>
<sequence length="126" mass="12860">MFRVLLSRGCAAAALVLVSSLSACGSGGNADTCAQIVKLYQDYTTQAQSAAGEAASMNKLNADLGAKVKDLAGQSEGDLATALNGMAETFTNAQIDPDDQDAALAKLAEVRTSMKAALDKVNAICT</sequence>
<evidence type="ECO:0000313" key="2">
    <source>
        <dbReference type="EMBL" id="SDI63823.1"/>
    </source>
</evidence>
<dbReference type="AlphaFoldDB" id="A0A1G8M7J9"/>
<dbReference type="RefSeq" id="WP_143043725.1">
    <property type="nucleotide sequence ID" value="NZ_FNDJ01000006.1"/>
</dbReference>
<dbReference type="Proteomes" id="UP000199202">
    <property type="component" value="Unassembled WGS sequence"/>
</dbReference>
<evidence type="ECO:0000313" key="3">
    <source>
        <dbReference type="Proteomes" id="UP000199202"/>
    </source>
</evidence>
<gene>
    <name evidence="2" type="ORF">SAMN05421869_106326</name>
</gene>
<evidence type="ECO:0000256" key="1">
    <source>
        <dbReference type="SAM" id="SignalP"/>
    </source>
</evidence>
<protein>
    <recommendedName>
        <fullName evidence="4">Small secreted protein</fullName>
    </recommendedName>
</protein>
<dbReference type="STRING" id="633440.SAMN05421869_106326"/>
<proteinExistence type="predicted"/>
<dbReference type="EMBL" id="FNDJ01000006">
    <property type="protein sequence ID" value="SDI63823.1"/>
    <property type="molecule type" value="Genomic_DNA"/>
</dbReference>
<dbReference type="OrthoDB" id="3539324at2"/>
<keyword evidence="3" id="KW-1185">Reference proteome</keyword>